<proteinExistence type="predicted"/>
<protein>
    <submittedName>
        <fullName evidence="2">Uncharacterized protein</fullName>
    </submittedName>
</protein>
<reference evidence="2 3" key="1">
    <citation type="submission" date="2021-03" db="EMBL/GenBank/DDBJ databases">
        <title>Genomic Encyclopedia of Type Strains, Phase IV (KMG-IV): sequencing the most valuable type-strain genomes for metagenomic binning, comparative biology and taxonomic classification.</title>
        <authorList>
            <person name="Goeker M."/>
        </authorList>
    </citation>
    <scope>NUCLEOTIDE SEQUENCE [LARGE SCALE GENOMIC DNA]</scope>
    <source>
        <strain evidence="2 3">DSM 25609</strain>
    </source>
</reference>
<feature type="transmembrane region" description="Helical" evidence="1">
    <location>
        <begin position="91"/>
        <end position="120"/>
    </location>
</feature>
<comment type="caution">
    <text evidence="2">The sequence shown here is derived from an EMBL/GenBank/DDBJ whole genome shotgun (WGS) entry which is preliminary data.</text>
</comment>
<dbReference type="EMBL" id="JAGGKX010000012">
    <property type="protein sequence ID" value="MBP1970315.1"/>
    <property type="molecule type" value="Genomic_DNA"/>
</dbReference>
<feature type="transmembrane region" description="Helical" evidence="1">
    <location>
        <begin position="155"/>
        <end position="174"/>
    </location>
</feature>
<keyword evidence="1" id="KW-0812">Transmembrane</keyword>
<feature type="transmembrane region" description="Helical" evidence="1">
    <location>
        <begin position="59"/>
        <end position="79"/>
    </location>
</feature>
<feature type="transmembrane region" description="Helical" evidence="1">
    <location>
        <begin position="6"/>
        <end position="31"/>
    </location>
</feature>
<evidence type="ECO:0000256" key="1">
    <source>
        <dbReference type="SAM" id="Phobius"/>
    </source>
</evidence>
<evidence type="ECO:0000313" key="3">
    <source>
        <dbReference type="Proteomes" id="UP001519345"/>
    </source>
</evidence>
<keyword evidence="3" id="KW-1185">Reference proteome</keyword>
<evidence type="ECO:0000313" key="2">
    <source>
        <dbReference type="EMBL" id="MBP1970315.1"/>
    </source>
</evidence>
<accession>A0ABS4IH88</accession>
<name>A0ABS4IH88_9BACI</name>
<keyword evidence="1" id="KW-0472">Membrane</keyword>
<feature type="transmembrane region" description="Helical" evidence="1">
    <location>
        <begin position="132"/>
        <end position="149"/>
    </location>
</feature>
<dbReference type="Proteomes" id="UP001519345">
    <property type="component" value="Unassembled WGS sequence"/>
</dbReference>
<organism evidence="2 3">
    <name type="scientific">Virgibacillus natechei</name>
    <dbReference type="NCBI Taxonomy" id="1216297"/>
    <lineage>
        <taxon>Bacteria</taxon>
        <taxon>Bacillati</taxon>
        <taxon>Bacillota</taxon>
        <taxon>Bacilli</taxon>
        <taxon>Bacillales</taxon>
        <taxon>Bacillaceae</taxon>
        <taxon>Virgibacillus</taxon>
    </lineage>
</organism>
<sequence>MIDLLWGNAILAAGLLAFCLIFVQVSIFIVIKYKSASIPDIQILKKAHKRTLFIREKKLVPILATFVAVVCIFLCMVITEQTLPEEPSLHRLIVILIIILSLNEFSSASSLLIAAFLLLNDGESIHKIWRKASLLCGVIGVFLGLLYFATSDINYLLALISFLLGGLGHFANSWRFNLPNTK</sequence>
<dbReference type="RefSeq" id="WP_209463454.1">
    <property type="nucleotide sequence ID" value="NZ_CP110224.1"/>
</dbReference>
<gene>
    <name evidence="2" type="ORF">J2Z83_002433</name>
</gene>
<keyword evidence="1" id="KW-1133">Transmembrane helix</keyword>